<dbReference type="Proteomes" id="UP000515808">
    <property type="component" value="Chromosome"/>
</dbReference>
<organism evidence="2 3">
    <name type="scientific">Polaribacter pectinis</name>
    <dbReference type="NCBI Taxonomy" id="2738844"/>
    <lineage>
        <taxon>Bacteria</taxon>
        <taxon>Pseudomonadati</taxon>
        <taxon>Bacteroidota</taxon>
        <taxon>Flavobacteriia</taxon>
        <taxon>Flavobacteriales</taxon>
        <taxon>Flavobacteriaceae</taxon>
    </lineage>
</organism>
<dbReference type="GO" id="GO:0009882">
    <property type="term" value="F:blue light photoreceptor activity"/>
    <property type="evidence" value="ECO:0007669"/>
    <property type="project" value="InterPro"/>
</dbReference>
<keyword evidence="3" id="KW-1185">Reference proteome</keyword>
<dbReference type="KEGG" id="ppec:H9W90_00395"/>
<dbReference type="SUPFAM" id="SSF54975">
    <property type="entry name" value="Acylphosphatase/BLUF domain-like"/>
    <property type="match status" value="1"/>
</dbReference>
<reference evidence="2 3" key="1">
    <citation type="submission" date="2020-08" db="EMBL/GenBank/DDBJ databases">
        <title>Polaribacter sp. L12M9 isolated from gut of the Korean scallop.</title>
        <authorList>
            <person name="Jeong Y.S."/>
        </authorList>
    </citation>
    <scope>NUCLEOTIDE SEQUENCE [LARGE SCALE GENOMIC DNA]</scope>
    <source>
        <strain evidence="2 3">L12M9</strain>
    </source>
</reference>
<dbReference type="InterPro" id="IPR007024">
    <property type="entry name" value="BLUF_domain"/>
</dbReference>
<evidence type="ECO:0000259" key="1">
    <source>
        <dbReference type="PROSITE" id="PS50925"/>
    </source>
</evidence>
<evidence type="ECO:0000313" key="2">
    <source>
        <dbReference type="EMBL" id="QNM85617.1"/>
    </source>
</evidence>
<dbReference type="EMBL" id="CP060695">
    <property type="protein sequence ID" value="QNM85617.1"/>
    <property type="molecule type" value="Genomic_DNA"/>
</dbReference>
<dbReference type="Pfam" id="PF04940">
    <property type="entry name" value="BLUF"/>
    <property type="match status" value="1"/>
</dbReference>
<dbReference type="AlphaFoldDB" id="A0A7G9LAG8"/>
<dbReference type="Gene3D" id="3.30.70.100">
    <property type="match status" value="1"/>
</dbReference>
<dbReference type="InterPro" id="IPR036046">
    <property type="entry name" value="Acylphosphatase-like_dom_sf"/>
</dbReference>
<feature type="domain" description="BLUF" evidence="1">
    <location>
        <begin position="1"/>
        <end position="92"/>
    </location>
</feature>
<dbReference type="RefSeq" id="WP_187482519.1">
    <property type="nucleotide sequence ID" value="NZ_CP060695.1"/>
</dbReference>
<protein>
    <submittedName>
        <fullName evidence="2">BLUF domain-containing protein</fullName>
    </submittedName>
</protein>
<dbReference type="PROSITE" id="PS50925">
    <property type="entry name" value="BLUF"/>
    <property type="match status" value="1"/>
</dbReference>
<evidence type="ECO:0000313" key="3">
    <source>
        <dbReference type="Proteomes" id="UP000515808"/>
    </source>
</evidence>
<proteinExistence type="predicted"/>
<accession>A0A7G9LAG8</accession>
<name>A0A7G9LAG8_9FLAO</name>
<gene>
    <name evidence="2" type="ORF">H9W90_00395</name>
</gene>
<dbReference type="SMART" id="SM01034">
    <property type="entry name" value="BLUF"/>
    <property type="match status" value="1"/>
</dbReference>
<sequence>MYQLNYHSKSIDNLSFTDLENILAEANTFNSSKNITGCLIYHNNSFVQILEGTKKDVLDVFNKIKTDKRHHTVNVLWENKVDKRYFEEWNMAYYQPNVSNIKLFVNNLLLLSEFSDKSSGALLSFWANVKSVIGSGKITNEDSIN</sequence>
<dbReference type="GO" id="GO:0071949">
    <property type="term" value="F:FAD binding"/>
    <property type="evidence" value="ECO:0007669"/>
    <property type="project" value="InterPro"/>
</dbReference>